<dbReference type="WBParaSite" id="PSU_v2.g14911.t1">
    <property type="protein sequence ID" value="PSU_v2.g14911.t1"/>
    <property type="gene ID" value="PSU_v2.g14911"/>
</dbReference>
<dbReference type="Proteomes" id="UP000887577">
    <property type="component" value="Unplaced"/>
</dbReference>
<evidence type="ECO:0000256" key="1">
    <source>
        <dbReference type="SAM" id="Coils"/>
    </source>
</evidence>
<dbReference type="AlphaFoldDB" id="A0A914YBQ3"/>
<accession>A0A914YBQ3</accession>
<organism evidence="2 3">
    <name type="scientific">Panagrolaimus superbus</name>
    <dbReference type="NCBI Taxonomy" id="310955"/>
    <lineage>
        <taxon>Eukaryota</taxon>
        <taxon>Metazoa</taxon>
        <taxon>Ecdysozoa</taxon>
        <taxon>Nematoda</taxon>
        <taxon>Chromadorea</taxon>
        <taxon>Rhabditida</taxon>
        <taxon>Tylenchina</taxon>
        <taxon>Panagrolaimomorpha</taxon>
        <taxon>Panagrolaimoidea</taxon>
        <taxon>Panagrolaimidae</taxon>
        <taxon>Panagrolaimus</taxon>
    </lineage>
</organism>
<sequence>MFKLLMDHRDYYRNQYHQTLSDLEKMNKELRDSRESMESKIDQQKKDITEMQKTLDDLKTEVEEISADKEYWKNEAEMFKNGYMKALEHKKEAETLSDELHLVKAKLDAEIQIRQHMKELLNLPDSVLDSEVPNNPVNEEEYLNHLEAHENVAENEQCQQSQKRVFKLFLCKFILQR</sequence>
<reference evidence="3" key="1">
    <citation type="submission" date="2022-11" db="UniProtKB">
        <authorList>
            <consortium name="WormBaseParasite"/>
        </authorList>
    </citation>
    <scope>IDENTIFICATION</scope>
</reference>
<feature type="coiled-coil region" evidence="1">
    <location>
        <begin position="13"/>
        <end position="75"/>
    </location>
</feature>
<evidence type="ECO:0000313" key="2">
    <source>
        <dbReference type="Proteomes" id="UP000887577"/>
    </source>
</evidence>
<proteinExistence type="predicted"/>
<evidence type="ECO:0000313" key="3">
    <source>
        <dbReference type="WBParaSite" id="PSU_v2.g14911.t1"/>
    </source>
</evidence>
<keyword evidence="2" id="KW-1185">Reference proteome</keyword>
<name>A0A914YBQ3_9BILA</name>
<protein>
    <submittedName>
        <fullName evidence="3">Uncharacterized protein</fullName>
    </submittedName>
</protein>
<keyword evidence="1" id="KW-0175">Coiled coil</keyword>